<comment type="subcellular location">
    <subcellularLocation>
        <location evidence="1">Membrane</location>
        <topology evidence="1">Multi-pass membrane protein</topology>
    </subcellularLocation>
</comment>
<evidence type="ECO:0000256" key="2">
    <source>
        <dbReference type="ARBA" id="ARBA00022692"/>
    </source>
</evidence>
<keyword evidence="8" id="KW-1185">Reference proteome</keyword>
<keyword evidence="4 6" id="KW-0472">Membrane</keyword>
<evidence type="ECO:0000313" key="7">
    <source>
        <dbReference type="EMBL" id="KAJ3480752.1"/>
    </source>
</evidence>
<proteinExistence type="predicted"/>
<accession>A0AAD5UZH5</accession>
<feature type="transmembrane region" description="Helical" evidence="6">
    <location>
        <begin position="97"/>
        <end position="115"/>
    </location>
</feature>
<feature type="transmembrane region" description="Helical" evidence="6">
    <location>
        <begin position="136"/>
        <end position="157"/>
    </location>
</feature>
<evidence type="ECO:0000256" key="1">
    <source>
        <dbReference type="ARBA" id="ARBA00004141"/>
    </source>
</evidence>
<protein>
    <recommendedName>
        <fullName evidence="9">DUF300-domain-containing protein</fullName>
    </recommendedName>
</protein>
<evidence type="ECO:0008006" key="9">
    <source>
        <dbReference type="Google" id="ProtNLM"/>
    </source>
</evidence>
<evidence type="ECO:0000313" key="8">
    <source>
        <dbReference type="Proteomes" id="UP001212997"/>
    </source>
</evidence>
<dbReference type="Proteomes" id="UP001212997">
    <property type="component" value="Unassembled WGS sequence"/>
</dbReference>
<evidence type="ECO:0000256" key="5">
    <source>
        <dbReference type="SAM" id="MobiDB-lite"/>
    </source>
</evidence>
<dbReference type="GO" id="GO:0016020">
    <property type="term" value="C:membrane"/>
    <property type="evidence" value="ECO:0007669"/>
    <property type="project" value="UniProtKB-SubCell"/>
</dbReference>
<feature type="transmembrane region" description="Helical" evidence="6">
    <location>
        <begin position="254"/>
        <end position="276"/>
    </location>
</feature>
<feature type="transmembrane region" description="Helical" evidence="6">
    <location>
        <begin position="177"/>
        <end position="200"/>
    </location>
</feature>
<organism evidence="7 8">
    <name type="scientific">Meripilus lineatus</name>
    <dbReference type="NCBI Taxonomy" id="2056292"/>
    <lineage>
        <taxon>Eukaryota</taxon>
        <taxon>Fungi</taxon>
        <taxon>Dikarya</taxon>
        <taxon>Basidiomycota</taxon>
        <taxon>Agaricomycotina</taxon>
        <taxon>Agaricomycetes</taxon>
        <taxon>Polyporales</taxon>
        <taxon>Meripilaceae</taxon>
        <taxon>Meripilus</taxon>
    </lineage>
</organism>
<keyword evidence="3 6" id="KW-1133">Transmembrane helix</keyword>
<feature type="transmembrane region" description="Helical" evidence="6">
    <location>
        <begin position="67"/>
        <end position="85"/>
    </location>
</feature>
<reference evidence="7" key="1">
    <citation type="submission" date="2022-07" db="EMBL/GenBank/DDBJ databases">
        <title>Genome Sequence of Physisporinus lineatus.</title>
        <authorList>
            <person name="Buettner E."/>
        </authorList>
    </citation>
    <scope>NUCLEOTIDE SEQUENCE</scope>
    <source>
        <strain evidence="7">VT162</strain>
    </source>
</reference>
<feature type="region of interest" description="Disordered" evidence="5">
    <location>
        <begin position="349"/>
        <end position="460"/>
    </location>
</feature>
<gene>
    <name evidence="7" type="ORF">NLI96_g8127</name>
</gene>
<dbReference type="AlphaFoldDB" id="A0AAD5UZH5"/>
<dbReference type="SMART" id="SM01417">
    <property type="entry name" value="Solute_trans_a"/>
    <property type="match status" value="1"/>
</dbReference>
<evidence type="ECO:0000256" key="6">
    <source>
        <dbReference type="SAM" id="Phobius"/>
    </source>
</evidence>
<dbReference type="Pfam" id="PF03619">
    <property type="entry name" value="Solute_trans_a"/>
    <property type="match status" value="1"/>
</dbReference>
<evidence type="ECO:0000256" key="4">
    <source>
        <dbReference type="ARBA" id="ARBA00023136"/>
    </source>
</evidence>
<feature type="transmembrane region" description="Helical" evidence="6">
    <location>
        <begin position="212"/>
        <end position="234"/>
    </location>
</feature>
<keyword evidence="2 6" id="KW-0812">Transmembrane</keyword>
<name>A0AAD5UZH5_9APHY</name>
<dbReference type="InterPro" id="IPR005178">
    <property type="entry name" value="Ostalpha/TMEM184C"/>
</dbReference>
<evidence type="ECO:0000256" key="3">
    <source>
        <dbReference type="ARBA" id="ARBA00022989"/>
    </source>
</evidence>
<comment type="caution">
    <text evidence="7">The sequence shown here is derived from an EMBL/GenBank/DDBJ whole genome shotgun (WGS) entry which is preliminary data.</text>
</comment>
<feature type="compositionally biased region" description="Low complexity" evidence="5">
    <location>
        <begin position="421"/>
        <end position="431"/>
    </location>
</feature>
<sequence length="483" mass="53896">MSKNCPADNTVAEDQSAFWGEKLDAHRIGWLISGACAAVTVVISLVSVLKHASHYTNRGEQRQIIRILYMPPVYAVISFFSYRFFRDYTYYELVETAYESITLSAFLLLLIEYVASTASNHDIHNAMSRKEKSSLPAPWSVLQYVILRPLLSIVGIITQKLGVLCESGSWSFTTAKAYIAFIDFVSITIALYGLLIFYGLTKHELIGRRPLAKFLAIKLIVMFTFYQGFIIAALEGRVIHATEFWTETNIADGLNALAICIEMVFFSAFMMWAYTWTEYKVKGASRTSIWRPLWDSINYSDFASEIWGSLKFFINYARGKPNTRGPRAHITELDGKQRPKMDLGEAFGVYPPRSQATSTGYNVREGSGGGESRKHSQHTSYDEDIRLAPYTYRSTGTTGEYPGGSQTGHQLRTDWHEDESPTSSTASASSAKRLVSPSTAPGMDRGMQAQQTREFDYDRSQARVSVSASAISEGGYSGIGQAV</sequence>
<dbReference type="PANTHER" id="PTHR23423">
    <property type="entry name" value="ORGANIC SOLUTE TRANSPORTER-RELATED"/>
    <property type="match status" value="1"/>
</dbReference>
<feature type="transmembrane region" description="Helical" evidence="6">
    <location>
        <begin position="28"/>
        <end position="46"/>
    </location>
</feature>
<dbReference type="EMBL" id="JANAWD010000357">
    <property type="protein sequence ID" value="KAJ3480752.1"/>
    <property type="molecule type" value="Genomic_DNA"/>
</dbReference>